<keyword evidence="3" id="KW-1185">Reference proteome</keyword>
<sequence>MLDLTLRAEDNRDLVTATSSLLEKCLPDLVQLPAAYEDFGSDLFDPIAPSSLLQLCFEYASNRATALMTNNGSNGPLHVRLYEASSTVLRTTASHPASVAPDATLEDWCRAVAGDRLGLDMLGLLLIIAAQIQHIASATSSSPSRSSSFVKLYECGTICLQTCREISQIASDVQVWLAYHQLLLTMRLYGHSGNYYSHTSLTMHVLTKNDLAAPQVWRLLGDLGTDVTSAGLYKNSTMCLKSTPGFLSECRRNSFAACFTIDKILATVFERPPRLSFRFCDIEPDMKHAHNGLSSHQRSRCSTRQSTSKATTCQHNTNQSAFTWVWASYGASRLREEILEALFETETTDDGNIKLSQLLQSCEQHWLSLPEHVRYDAVDESNTERDTQENLVCAATYLFHLQNLVCILRQLQQGEGGQIFRRRLLETSTKILVVLNKIGTNTAPHLRPTCVNLFCIYGLSSAAALIKALRQASAESPVDRSQVVRSLTIFSINLEACCSPPDAVYGLCTEASRAISKALDRSM</sequence>
<name>A0A6J3M3C0_9PEZI</name>
<dbReference type="GeneID" id="54366263"/>
<evidence type="ECO:0000313" key="4">
    <source>
        <dbReference type="RefSeq" id="XP_033459040.1"/>
    </source>
</evidence>
<dbReference type="AlphaFoldDB" id="A0A6J3M3C0"/>
<dbReference type="InterPro" id="IPR050613">
    <property type="entry name" value="Sec_Metabolite_Reg"/>
</dbReference>
<comment type="subcellular location">
    <subcellularLocation>
        <location evidence="1">Nucleus</location>
    </subcellularLocation>
</comment>
<protein>
    <recommendedName>
        <fullName evidence="5">Transcription factor domain-containing protein</fullName>
    </recommendedName>
</protein>
<evidence type="ECO:0000256" key="1">
    <source>
        <dbReference type="ARBA" id="ARBA00004123"/>
    </source>
</evidence>
<dbReference type="PANTHER" id="PTHR31001">
    <property type="entry name" value="UNCHARACTERIZED TRANSCRIPTIONAL REGULATORY PROTEIN"/>
    <property type="match status" value="1"/>
</dbReference>
<keyword evidence="2" id="KW-0539">Nucleus</keyword>
<dbReference type="CDD" id="cd12148">
    <property type="entry name" value="fungal_TF_MHR"/>
    <property type="match status" value="1"/>
</dbReference>
<dbReference type="OrthoDB" id="4898680at2759"/>
<evidence type="ECO:0000313" key="3">
    <source>
        <dbReference type="Proteomes" id="UP000504637"/>
    </source>
</evidence>
<gene>
    <name evidence="4" type="ORF">K489DRAFT_431891</name>
</gene>
<reference evidence="4" key="2">
    <citation type="submission" date="2020-04" db="EMBL/GenBank/DDBJ databases">
        <authorList>
            <consortium name="NCBI Genome Project"/>
        </authorList>
    </citation>
    <scope>NUCLEOTIDE SEQUENCE</scope>
    <source>
        <strain evidence="4">CBS 342.82</strain>
    </source>
</reference>
<dbReference type="Proteomes" id="UP000504637">
    <property type="component" value="Unplaced"/>
</dbReference>
<dbReference type="GO" id="GO:0005634">
    <property type="term" value="C:nucleus"/>
    <property type="evidence" value="ECO:0007669"/>
    <property type="project" value="UniProtKB-SubCell"/>
</dbReference>
<organism evidence="4">
    <name type="scientific">Dissoconium aciculare CBS 342.82</name>
    <dbReference type="NCBI Taxonomy" id="1314786"/>
    <lineage>
        <taxon>Eukaryota</taxon>
        <taxon>Fungi</taxon>
        <taxon>Dikarya</taxon>
        <taxon>Ascomycota</taxon>
        <taxon>Pezizomycotina</taxon>
        <taxon>Dothideomycetes</taxon>
        <taxon>Dothideomycetidae</taxon>
        <taxon>Mycosphaerellales</taxon>
        <taxon>Dissoconiaceae</taxon>
        <taxon>Dissoconium</taxon>
    </lineage>
</organism>
<reference evidence="4" key="3">
    <citation type="submission" date="2025-08" db="UniProtKB">
        <authorList>
            <consortium name="RefSeq"/>
        </authorList>
    </citation>
    <scope>IDENTIFICATION</scope>
    <source>
        <strain evidence="4">CBS 342.82</strain>
    </source>
</reference>
<evidence type="ECO:0008006" key="5">
    <source>
        <dbReference type="Google" id="ProtNLM"/>
    </source>
</evidence>
<reference evidence="4" key="1">
    <citation type="submission" date="2020-01" db="EMBL/GenBank/DDBJ databases">
        <authorList>
            <consortium name="DOE Joint Genome Institute"/>
            <person name="Haridas S."/>
            <person name="Albert R."/>
            <person name="Binder M."/>
            <person name="Bloem J."/>
            <person name="Labutti K."/>
            <person name="Salamov A."/>
            <person name="Andreopoulos B."/>
            <person name="Baker S.E."/>
            <person name="Barry K."/>
            <person name="Bills G."/>
            <person name="Bluhm B.H."/>
            <person name="Cannon C."/>
            <person name="Castanera R."/>
            <person name="Culley D.E."/>
            <person name="Daum C."/>
            <person name="Ezra D."/>
            <person name="Gonzalez J.B."/>
            <person name="Henrissat B."/>
            <person name="Kuo A."/>
            <person name="Liang C."/>
            <person name="Lipzen A."/>
            <person name="Lutzoni F."/>
            <person name="Magnuson J."/>
            <person name="Mondo S."/>
            <person name="Nolan M."/>
            <person name="Ohm R."/>
            <person name="Pangilinan J."/>
            <person name="Park H.-J."/>
            <person name="Ramirez L."/>
            <person name="Alfaro M."/>
            <person name="Sun H."/>
            <person name="Tritt A."/>
            <person name="Yoshinaga Y."/>
            <person name="Zwiers L.-H."/>
            <person name="Turgeon B.G."/>
            <person name="Goodwin S.B."/>
            <person name="Spatafora J.W."/>
            <person name="Crous P.W."/>
            <person name="Grigoriev I.V."/>
        </authorList>
    </citation>
    <scope>NUCLEOTIDE SEQUENCE</scope>
    <source>
        <strain evidence="4">CBS 342.82</strain>
    </source>
</reference>
<evidence type="ECO:0000256" key="2">
    <source>
        <dbReference type="ARBA" id="ARBA00023242"/>
    </source>
</evidence>
<accession>A0A6J3M3C0</accession>
<proteinExistence type="predicted"/>
<dbReference type="RefSeq" id="XP_033459040.1">
    <property type="nucleotide sequence ID" value="XM_033608463.1"/>
</dbReference>
<dbReference type="PANTHER" id="PTHR31001:SF61">
    <property type="entry name" value="ZN(II)2CYS6 TRANSCRIPTION FACTOR (EUROFUNG)"/>
    <property type="match status" value="1"/>
</dbReference>